<dbReference type="InterPro" id="IPR057429">
    <property type="entry name" value="WH_eIF2D"/>
</dbReference>
<evidence type="ECO:0000256" key="1">
    <source>
        <dbReference type="ARBA" id="ARBA00022490"/>
    </source>
</evidence>
<dbReference type="Gene3D" id="3.10.400.20">
    <property type="match status" value="1"/>
</dbReference>
<keyword evidence="3" id="KW-1185">Reference proteome</keyword>
<dbReference type="InterPro" id="IPR039759">
    <property type="entry name" value="eIF2D_SUI1"/>
</dbReference>
<dbReference type="InterPro" id="IPR036877">
    <property type="entry name" value="SUI1_dom_sf"/>
</dbReference>
<dbReference type="InterPro" id="IPR015947">
    <property type="entry name" value="PUA-like_sf"/>
</dbReference>
<dbReference type="Pfam" id="PF01253">
    <property type="entry name" value="SUI1"/>
    <property type="match status" value="1"/>
</dbReference>
<dbReference type="SUPFAM" id="SSF47592">
    <property type="entry name" value="SWIB/MDM2 domain"/>
    <property type="match status" value="1"/>
</dbReference>
<dbReference type="InterPro" id="IPR036885">
    <property type="entry name" value="SWIB_MDM2_dom_sf"/>
</dbReference>
<keyword evidence="1" id="KW-0963">Cytoplasm</keyword>
<dbReference type="Pfam" id="PF25304">
    <property type="entry name" value="WHD_eIF2D"/>
    <property type="match status" value="1"/>
</dbReference>
<dbReference type="InterPro" id="IPR048247">
    <property type="entry name" value="eIF2D_N"/>
</dbReference>
<dbReference type="RefSeq" id="XP_065657855.1">
    <property type="nucleotide sequence ID" value="XM_065801783.1"/>
</dbReference>
<dbReference type="SUPFAM" id="SSF55159">
    <property type="entry name" value="eIF1-like"/>
    <property type="match status" value="1"/>
</dbReference>
<evidence type="ECO:0000259" key="2">
    <source>
        <dbReference type="PROSITE" id="PS50296"/>
    </source>
</evidence>
<dbReference type="InterPro" id="IPR039757">
    <property type="entry name" value="EIF2D"/>
</dbReference>
<dbReference type="InterPro" id="IPR001950">
    <property type="entry name" value="SUI1"/>
</dbReference>
<gene>
    <name evidence="4" type="primary">LOC101234501</name>
</gene>
<evidence type="ECO:0000313" key="4">
    <source>
        <dbReference type="RefSeq" id="XP_065657855.1"/>
    </source>
</evidence>
<dbReference type="CDD" id="cd11610">
    <property type="entry name" value="eIF2D_N"/>
    <property type="match status" value="1"/>
</dbReference>
<dbReference type="PROSITE" id="PS50296">
    <property type="entry name" value="SUI1"/>
    <property type="match status" value="1"/>
</dbReference>
<dbReference type="Proteomes" id="UP001652625">
    <property type="component" value="Chromosome 07"/>
</dbReference>
<dbReference type="CDD" id="cd21156">
    <property type="entry name" value="PUA_eIF2d-like"/>
    <property type="match status" value="1"/>
</dbReference>
<keyword evidence="4" id="KW-0396">Initiation factor</keyword>
<dbReference type="Pfam" id="PF26292">
    <property type="entry name" value="PUA_elF2D"/>
    <property type="match status" value="1"/>
</dbReference>
<dbReference type="GO" id="GO:0003743">
    <property type="term" value="F:translation initiation factor activity"/>
    <property type="evidence" value="ECO:0007669"/>
    <property type="project" value="UniProtKB-KW"/>
</dbReference>
<dbReference type="Pfam" id="PF17832">
    <property type="entry name" value="Pre-PUA"/>
    <property type="match status" value="1"/>
</dbReference>
<dbReference type="SUPFAM" id="SSF88697">
    <property type="entry name" value="PUA domain-like"/>
    <property type="match status" value="1"/>
</dbReference>
<dbReference type="InterPro" id="IPR048248">
    <property type="entry name" value="PUA_eIF2d-like"/>
</dbReference>
<dbReference type="Pfam" id="PF26291">
    <property type="entry name" value="SWIB_eIF2D"/>
    <property type="match status" value="1"/>
</dbReference>
<dbReference type="GeneID" id="101234501"/>
<dbReference type="PANTHER" id="PTHR12217">
    <property type="entry name" value="EUKARYOTIC TRANSLATION INITIATION FACTOR 2D"/>
    <property type="match status" value="1"/>
</dbReference>
<evidence type="ECO:0000313" key="3">
    <source>
        <dbReference type="Proteomes" id="UP001652625"/>
    </source>
</evidence>
<protein>
    <submittedName>
        <fullName evidence="4">Eukaryotic translation initiation factor 2D isoform X3</fullName>
    </submittedName>
</protein>
<dbReference type="InterPro" id="IPR058886">
    <property type="entry name" value="SWIB_eIF2D"/>
</dbReference>
<dbReference type="PROSITE" id="PS50890">
    <property type="entry name" value="PUA"/>
    <property type="match status" value="1"/>
</dbReference>
<sequence>MFKKPFRIKSNTNIRNSERRKLRENVLKQYPHFNSQQLINLVPNKEDMSVSKFVTNSEKNVTCYFLNKNPILFEVDGILLPTVYALWSTDITLLNFEMPSVVFPVISGGADLMFAGIVQPPDGFPSFSTGTPCFVVLTGNGAAVAVGITACSTQDIIDNGLQGKRVSIYHCFKDHLWLIGDKSDPPIITKVCPTIQTTNELSINGIENIALESSIKENEPNAKQGFEQKENLSNDLPCQTEQQCPSKDAQPASLINEDCNNETQIINESKSIKDMDQLLFNCFCQALLNAKKIELPILVSSFSSQYLHPACPEGQRLDVKKSSYKKMSKFLAEMQSKNLVEIKQLSKGIDSLASISTDNDIMRTFKCSEFAREMKKKNTLKLEEEKLIKIKNAQTVEVRELYAVSAKVAPFFKIFNISKGSVLSSSDVRQIITEYVKKNELNTSVKNSVTLDAMMIDIMYGKNQHDIVLTWDVLLKKMLDNMNPCHEVTIPGQKSVVRKGNLEYVEVMVEQRMGNKKVSIIKNLEAYGVDVKSFAASLQQMAASSALVVDAPGKSSDHHVVVQGVQHKHIKNLLEMHKIPKKYIKGLESTDKEKKKQ</sequence>
<accession>A0ABM4C8B7</accession>
<reference evidence="4" key="1">
    <citation type="submission" date="2025-08" db="UniProtKB">
        <authorList>
            <consortium name="RefSeq"/>
        </authorList>
    </citation>
    <scope>IDENTIFICATION</scope>
</reference>
<organism evidence="3 4">
    <name type="scientific">Hydra vulgaris</name>
    <name type="common">Hydra</name>
    <name type="synonym">Hydra attenuata</name>
    <dbReference type="NCBI Taxonomy" id="6087"/>
    <lineage>
        <taxon>Eukaryota</taxon>
        <taxon>Metazoa</taxon>
        <taxon>Cnidaria</taxon>
        <taxon>Hydrozoa</taxon>
        <taxon>Hydroidolina</taxon>
        <taxon>Anthoathecata</taxon>
        <taxon>Aplanulata</taxon>
        <taxon>Hydridae</taxon>
        <taxon>Hydra</taxon>
    </lineage>
</organism>
<feature type="domain" description="SUI1" evidence="2">
    <location>
        <begin position="505"/>
        <end position="578"/>
    </location>
</feature>
<dbReference type="InterPro" id="IPR041366">
    <property type="entry name" value="Pre-PUA"/>
</dbReference>
<dbReference type="Gene3D" id="3.30.780.10">
    <property type="entry name" value="SUI1-like domain"/>
    <property type="match status" value="1"/>
</dbReference>
<keyword evidence="4" id="KW-0648">Protein biosynthesis</keyword>
<name>A0ABM4C8B7_HYDVU</name>
<dbReference type="PANTHER" id="PTHR12217:SF4">
    <property type="entry name" value="EUKARYOTIC TRANSLATION INITIATION FACTOR 2D"/>
    <property type="match status" value="1"/>
</dbReference>
<dbReference type="CDD" id="cd11608">
    <property type="entry name" value="eIF2D_C"/>
    <property type="match status" value="1"/>
</dbReference>
<proteinExistence type="predicted"/>